<dbReference type="SUPFAM" id="SSF47240">
    <property type="entry name" value="Ferritin-like"/>
    <property type="match status" value="1"/>
</dbReference>
<dbReference type="RefSeq" id="WP_013864637.1">
    <property type="nucleotide sequence ID" value="NC_015635.1"/>
</dbReference>
<dbReference type="InterPro" id="IPR012348">
    <property type="entry name" value="RNR-like"/>
</dbReference>
<dbReference type="OrthoDB" id="9809270at2"/>
<feature type="domain" description="YHS" evidence="2">
    <location>
        <begin position="50"/>
        <end position="80"/>
    </location>
</feature>
<reference evidence="3 4" key="1">
    <citation type="submission" date="2011-05" db="EMBL/GenBank/DDBJ databases">
        <title>Whole genome sequence of Microlunatus phosphovorus NM-1.</title>
        <authorList>
            <person name="Hosoyama A."/>
            <person name="Sasaki K."/>
            <person name="Harada T."/>
            <person name="Igarashi R."/>
            <person name="Kawakoshi A."/>
            <person name="Sasagawa M."/>
            <person name="Fukada J."/>
            <person name="Nakamura S."/>
            <person name="Katano Y."/>
            <person name="Hanada S."/>
            <person name="Kamagata Y."/>
            <person name="Nakamura N."/>
            <person name="Yamazaki S."/>
            <person name="Fujita N."/>
        </authorList>
    </citation>
    <scope>NUCLEOTIDE SEQUENCE [LARGE SCALE GENOMIC DNA]</scope>
    <source>
        <strain evidence="4">ATCC 700054 / DSM 10555 / JCM 9379 / NBRC 101784 / NCIMB 13414 / VKM Ac-1990 / NM-1</strain>
    </source>
</reference>
<evidence type="ECO:0000313" key="4">
    <source>
        <dbReference type="Proteomes" id="UP000007947"/>
    </source>
</evidence>
<gene>
    <name evidence="3" type="ordered locus">MLP_37770</name>
</gene>
<sequence length="81" mass="9245">MSSHDHHHDGHEAQSHPHHHHPAPDAENLVRCPVMPNNLVDPERAEQQGLYRDYEGKRYWFCCAGCGPLWDADPARYAHAA</sequence>
<dbReference type="Proteomes" id="UP000007947">
    <property type="component" value="Chromosome"/>
</dbReference>
<accession>F5XPW0</accession>
<organism evidence="3 4">
    <name type="scientific">Microlunatus phosphovorus (strain ATCC 700054 / DSM 10555 / JCM 9379 / NBRC 101784 / NCIMB 13414 / VKM Ac-1990 / NM-1)</name>
    <dbReference type="NCBI Taxonomy" id="1032480"/>
    <lineage>
        <taxon>Bacteria</taxon>
        <taxon>Bacillati</taxon>
        <taxon>Actinomycetota</taxon>
        <taxon>Actinomycetes</taxon>
        <taxon>Propionibacteriales</taxon>
        <taxon>Propionibacteriaceae</taxon>
        <taxon>Microlunatus</taxon>
    </lineage>
</organism>
<evidence type="ECO:0000259" key="2">
    <source>
        <dbReference type="Pfam" id="PF04945"/>
    </source>
</evidence>
<feature type="compositionally biased region" description="Basic and acidic residues" evidence="1">
    <location>
        <begin position="1"/>
        <end position="15"/>
    </location>
</feature>
<evidence type="ECO:0000256" key="1">
    <source>
        <dbReference type="SAM" id="MobiDB-lite"/>
    </source>
</evidence>
<dbReference type="InterPro" id="IPR007029">
    <property type="entry name" value="YHS_dom"/>
</dbReference>
<name>F5XPW0_MICPN</name>
<dbReference type="KEGG" id="mph:MLP_37770"/>
<dbReference type="Gene3D" id="1.10.620.20">
    <property type="entry name" value="Ribonucleotide Reductase, subunit A"/>
    <property type="match status" value="1"/>
</dbReference>
<dbReference type="InterPro" id="IPR009078">
    <property type="entry name" value="Ferritin-like_SF"/>
</dbReference>
<proteinExistence type="predicted"/>
<evidence type="ECO:0000313" key="3">
    <source>
        <dbReference type="EMBL" id="BAK36791.1"/>
    </source>
</evidence>
<dbReference type="Pfam" id="PF04945">
    <property type="entry name" value="YHS"/>
    <property type="match status" value="1"/>
</dbReference>
<dbReference type="STRING" id="1032480.MLP_37770"/>
<dbReference type="eggNOG" id="COG3350">
    <property type="taxonomic scope" value="Bacteria"/>
</dbReference>
<dbReference type="AlphaFoldDB" id="F5XPW0"/>
<dbReference type="HOGENOM" id="CLU_187630_0_0_11"/>
<feature type="region of interest" description="Disordered" evidence="1">
    <location>
        <begin position="1"/>
        <end position="30"/>
    </location>
</feature>
<keyword evidence="4" id="KW-1185">Reference proteome</keyword>
<dbReference type="GO" id="GO:0016491">
    <property type="term" value="F:oxidoreductase activity"/>
    <property type="evidence" value="ECO:0007669"/>
    <property type="project" value="InterPro"/>
</dbReference>
<protein>
    <recommendedName>
        <fullName evidence="2">YHS domain-containing protein</fullName>
    </recommendedName>
</protein>
<dbReference type="EMBL" id="AP012204">
    <property type="protein sequence ID" value="BAK36791.1"/>
    <property type="molecule type" value="Genomic_DNA"/>
</dbReference>